<dbReference type="Gene3D" id="1.10.10.60">
    <property type="entry name" value="Homeodomain-like"/>
    <property type="match status" value="1"/>
</dbReference>
<evidence type="ECO:0000313" key="5">
    <source>
        <dbReference type="EMBL" id="TPG32626.1"/>
    </source>
</evidence>
<dbReference type="PANTHER" id="PTHR30146:SF24">
    <property type="entry name" value="XYLOSE OPERON REGULATORY PROTEIN"/>
    <property type="match status" value="1"/>
</dbReference>
<dbReference type="PROSITE" id="PS01124">
    <property type="entry name" value="HTH_ARAC_FAMILY_2"/>
    <property type="match status" value="1"/>
</dbReference>
<evidence type="ECO:0000313" key="6">
    <source>
        <dbReference type="Proteomes" id="UP000319700"/>
    </source>
</evidence>
<keyword evidence="1" id="KW-0805">Transcription regulation</keyword>
<evidence type="ECO:0000259" key="4">
    <source>
        <dbReference type="PROSITE" id="PS01124"/>
    </source>
</evidence>
<dbReference type="Gene3D" id="3.40.50.2300">
    <property type="match status" value="2"/>
</dbReference>
<name>A0A502E7Y4_9FLAO</name>
<evidence type="ECO:0000256" key="2">
    <source>
        <dbReference type="ARBA" id="ARBA00023125"/>
    </source>
</evidence>
<dbReference type="Pfam" id="PF12833">
    <property type="entry name" value="HTH_18"/>
    <property type="match status" value="1"/>
</dbReference>
<dbReference type="InterPro" id="IPR009057">
    <property type="entry name" value="Homeodomain-like_sf"/>
</dbReference>
<dbReference type="AlphaFoldDB" id="A0A502E7Y4"/>
<reference evidence="5 6" key="1">
    <citation type="journal article" date="2019" name="Environ. Microbiol.">
        <title>Species interactions and distinct microbial communities in high Arctic permafrost affected cryosols are associated with the CH4 and CO2 gas fluxes.</title>
        <authorList>
            <person name="Altshuler I."/>
            <person name="Hamel J."/>
            <person name="Turney S."/>
            <person name="Magnuson E."/>
            <person name="Levesque R."/>
            <person name="Greer C."/>
            <person name="Whyte L.G."/>
        </authorList>
    </citation>
    <scope>NUCLEOTIDE SEQUENCE [LARGE SCALE GENOMIC DNA]</scope>
    <source>
        <strain evidence="5 6">42</strain>
    </source>
</reference>
<dbReference type="GO" id="GO:0000976">
    <property type="term" value="F:transcription cis-regulatory region binding"/>
    <property type="evidence" value="ECO:0007669"/>
    <property type="project" value="TreeGrafter"/>
</dbReference>
<comment type="caution">
    <text evidence="5">The sequence shown here is derived from an EMBL/GenBank/DDBJ whole genome shotgun (WGS) entry which is preliminary data.</text>
</comment>
<dbReference type="InterPro" id="IPR018060">
    <property type="entry name" value="HTH_AraC"/>
</dbReference>
<keyword evidence="6" id="KW-1185">Reference proteome</keyword>
<protein>
    <submittedName>
        <fullName evidence="5">Xylose operon transcription regulator XylR</fullName>
    </submittedName>
</protein>
<dbReference type="SMART" id="SM00342">
    <property type="entry name" value="HTH_ARAC"/>
    <property type="match status" value="1"/>
</dbReference>
<sequence>MTPKVLLLVNFSEEYGRGLLNGIAKYSRLFGPFNFCRIPIVSGNKKELKNAISWAKTWGANGIIAQIENDQVFEKLLSLNIPIIAQDTNERFIGIPNITGLYKETGQMAASYFIEKGFKNFGFYGFDNIVWSRERCEGFCEKAAEFNFNVHIYQHQKEETPPLWSYKESQLADWLKALPKPIAIMTCDDNQGQHVTEACKAIGINVPEQVSVLGVDNDLSICNLSDPPLSSISLNTEKAGFETAQLLSKMMTNKEGIYNDIHVEHLQIITRRSTDFLAVNDKEISKALHFIYYNYKERIAVDDVVNATALSRRVLEKRFQLVLKRSILDEINTLRIKQVKQLLIETDLSITEISDVCGYTDIKNLSRYFSRHEGVNPLEFRKLRQSK</sequence>
<dbReference type="RefSeq" id="WP_140511712.1">
    <property type="nucleotide sequence ID" value="NZ_RCZH01000024.1"/>
</dbReference>
<dbReference type="EMBL" id="RCZH01000024">
    <property type="protein sequence ID" value="TPG32626.1"/>
    <property type="molecule type" value="Genomic_DNA"/>
</dbReference>
<gene>
    <name evidence="5" type="ORF">EAH81_25410</name>
</gene>
<proteinExistence type="predicted"/>
<keyword evidence="3" id="KW-0804">Transcription</keyword>
<dbReference type="SUPFAM" id="SSF46689">
    <property type="entry name" value="Homeodomain-like"/>
    <property type="match status" value="1"/>
</dbReference>
<dbReference type="CDD" id="cd01543">
    <property type="entry name" value="PBP1_XylR"/>
    <property type="match status" value="1"/>
</dbReference>
<dbReference type="SUPFAM" id="SSF53822">
    <property type="entry name" value="Periplasmic binding protein-like I"/>
    <property type="match status" value="1"/>
</dbReference>
<dbReference type="InterPro" id="IPR028082">
    <property type="entry name" value="Peripla_BP_I"/>
</dbReference>
<dbReference type="OrthoDB" id="9797097at2"/>
<dbReference type="GO" id="GO:0003700">
    <property type="term" value="F:DNA-binding transcription factor activity"/>
    <property type="evidence" value="ECO:0007669"/>
    <property type="project" value="InterPro"/>
</dbReference>
<keyword evidence="2" id="KW-0238">DNA-binding</keyword>
<evidence type="ECO:0000256" key="1">
    <source>
        <dbReference type="ARBA" id="ARBA00023015"/>
    </source>
</evidence>
<dbReference type="Pfam" id="PF13377">
    <property type="entry name" value="Peripla_BP_3"/>
    <property type="match status" value="1"/>
</dbReference>
<organism evidence="5 6">
    <name type="scientific">Flavobacterium pectinovorum</name>
    <dbReference type="NCBI Taxonomy" id="29533"/>
    <lineage>
        <taxon>Bacteria</taxon>
        <taxon>Pseudomonadati</taxon>
        <taxon>Bacteroidota</taxon>
        <taxon>Flavobacteriia</taxon>
        <taxon>Flavobacteriales</taxon>
        <taxon>Flavobacteriaceae</taxon>
        <taxon>Flavobacterium</taxon>
    </lineage>
</organism>
<dbReference type="PROSITE" id="PS00041">
    <property type="entry name" value="HTH_ARAC_FAMILY_1"/>
    <property type="match status" value="1"/>
</dbReference>
<dbReference type="InterPro" id="IPR018062">
    <property type="entry name" value="HTH_AraC-typ_CS"/>
</dbReference>
<dbReference type="PANTHER" id="PTHR30146">
    <property type="entry name" value="LACI-RELATED TRANSCRIPTIONAL REPRESSOR"/>
    <property type="match status" value="1"/>
</dbReference>
<dbReference type="Proteomes" id="UP000319700">
    <property type="component" value="Unassembled WGS sequence"/>
</dbReference>
<evidence type="ECO:0000256" key="3">
    <source>
        <dbReference type="ARBA" id="ARBA00023163"/>
    </source>
</evidence>
<feature type="domain" description="HTH araC/xylS-type" evidence="4">
    <location>
        <begin position="285"/>
        <end position="383"/>
    </location>
</feature>
<dbReference type="InterPro" id="IPR046335">
    <property type="entry name" value="LacI/GalR-like_sensor"/>
</dbReference>
<accession>A0A502E7Y4</accession>